<evidence type="ECO:0000256" key="1">
    <source>
        <dbReference type="ARBA" id="ARBA00004191"/>
    </source>
</evidence>
<evidence type="ECO:0000256" key="6">
    <source>
        <dbReference type="ARBA" id="ARBA00060953"/>
    </source>
</evidence>
<evidence type="ECO:0000313" key="9">
    <source>
        <dbReference type="EMBL" id="CCX10134.1"/>
    </source>
</evidence>
<gene>
    <name evidence="9" type="ORF">PCON_09727</name>
</gene>
<dbReference type="InterPro" id="IPR021054">
    <property type="entry name" value="Cell_wall_mannoprotein_1"/>
</dbReference>
<evidence type="ECO:0000256" key="4">
    <source>
        <dbReference type="ARBA" id="ARBA00022729"/>
    </source>
</evidence>
<protein>
    <recommendedName>
        <fullName evidence="7">Cell wall mannoprotein 1</fullName>
    </recommendedName>
</protein>
<dbReference type="OrthoDB" id="3485059at2759"/>
<dbReference type="AlphaFoldDB" id="U4L2K6"/>
<sequence>MRFGTLALFGLTAFTSAASIIKRDAATIIADLGTIDKNIDTCNTKIAAFNGGVLEALAVAQAADTIIASTNKATDDTNASAALNDNDSVSVVFTLSALNPKIKSNLDATVAKKTQFKNGGFGSLVLQQLNSLKTASGNLATALGNKVTAGNKQTVANLAAETAANFDKAIAEFS</sequence>
<comment type="similarity">
    <text evidence="6">Belongs to the cell wall mannoprotein 1 family.</text>
</comment>
<evidence type="ECO:0000256" key="3">
    <source>
        <dbReference type="ARBA" id="ARBA00022525"/>
    </source>
</evidence>
<name>U4L2K6_PYROM</name>
<feature type="signal peptide" evidence="8">
    <location>
        <begin position="1"/>
        <end position="17"/>
    </location>
</feature>
<comment type="subcellular location">
    <subcellularLocation>
        <location evidence="1">Secreted</location>
        <location evidence="1">Cell wall</location>
    </subcellularLocation>
</comment>
<keyword evidence="10" id="KW-1185">Reference proteome</keyword>
<dbReference type="PANTHER" id="PTHR38123">
    <property type="entry name" value="CELL WALL SERINE-THREONINE-RICH GALACTOMANNOPROTEIN MP1 (AFU_ORTHOLOGUE AFUA_4G03240)"/>
    <property type="match status" value="1"/>
</dbReference>
<accession>U4L2K6</accession>
<dbReference type="PANTHER" id="PTHR38123:SF1">
    <property type="entry name" value="HYDROPHOBIC SURFACE BINDING PROTEIN"/>
    <property type="match status" value="1"/>
</dbReference>
<feature type="chain" id="PRO_5004651058" description="Cell wall mannoprotein 1" evidence="8">
    <location>
        <begin position="18"/>
        <end position="174"/>
    </location>
</feature>
<dbReference type="FunFam" id="1.20.1280.140:FF:000001">
    <property type="entry name" value="Cell wall serine-threonine-rich galactomannoprotein Mp1"/>
    <property type="match status" value="1"/>
</dbReference>
<evidence type="ECO:0000256" key="5">
    <source>
        <dbReference type="ARBA" id="ARBA00023121"/>
    </source>
</evidence>
<evidence type="ECO:0000256" key="2">
    <source>
        <dbReference type="ARBA" id="ARBA00022512"/>
    </source>
</evidence>
<dbReference type="OMA" id="NIDTCNT"/>
<keyword evidence="5" id="KW-0446">Lipid-binding</keyword>
<organism evidence="9 10">
    <name type="scientific">Pyronema omphalodes (strain CBS 100304)</name>
    <name type="common">Pyronema confluens</name>
    <dbReference type="NCBI Taxonomy" id="1076935"/>
    <lineage>
        <taxon>Eukaryota</taxon>
        <taxon>Fungi</taxon>
        <taxon>Dikarya</taxon>
        <taxon>Ascomycota</taxon>
        <taxon>Pezizomycotina</taxon>
        <taxon>Pezizomycetes</taxon>
        <taxon>Pezizales</taxon>
        <taxon>Pyronemataceae</taxon>
        <taxon>Pyronema</taxon>
    </lineage>
</organism>
<dbReference type="GO" id="GO:0008289">
    <property type="term" value="F:lipid binding"/>
    <property type="evidence" value="ECO:0007669"/>
    <property type="project" value="UniProtKB-KW"/>
</dbReference>
<dbReference type="EMBL" id="HF935513">
    <property type="protein sequence ID" value="CCX10134.1"/>
    <property type="molecule type" value="Genomic_DNA"/>
</dbReference>
<dbReference type="Proteomes" id="UP000018144">
    <property type="component" value="Unassembled WGS sequence"/>
</dbReference>
<evidence type="ECO:0000256" key="8">
    <source>
        <dbReference type="SAM" id="SignalP"/>
    </source>
</evidence>
<dbReference type="GO" id="GO:0009277">
    <property type="term" value="C:fungal-type cell wall"/>
    <property type="evidence" value="ECO:0007669"/>
    <property type="project" value="UniProtKB-ARBA"/>
</dbReference>
<keyword evidence="2" id="KW-0134">Cell wall</keyword>
<keyword evidence="3" id="KW-0964">Secreted</keyword>
<dbReference type="Gene3D" id="1.20.1280.140">
    <property type="match status" value="1"/>
</dbReference>
<keyword evidence="4 8" id="KW-0732">Signal</keyword>
<evidence type="ECO:0000256" key="7">
    <source>
        <dbReference type="ARBA" id="ARBA00071527"/>
    </source>
</evidence>
<dbReference type="GO" id="GO:0005576">
    <property type="term" value="C:extracellular region"/>
    <property type="evidence" value="ECO:0007669"/>
    <property type="project" value="TreeGrafter"/>
</dbReference>
<reference evidence="9 10" key="1">
    <citation type="journal article" date="2013" name="PLoS Genet.">
        <title>The genome and development-dependent transcriptomes of Pyronema confluens: a window into fungal evolution.</title>
        <authorList>
            <person name="Traeger S."/>
            <person name="Altegoer F."/>
            <person name="Freitag M."/>
            <person name="Gabaldon T."/>
            <person name="Kempken F."/>
            <person name="Kumar A."/>
            <person name="Marcet-Houben M."/>
            <person name="Poggeler S."/>
            <person name="Stajich J.E."/>
            <person name="Nowrousian M."/>
        </authorList>
    </citation>
    <scope>NUCLEOTIDE SEQUENCE [LARGE SCALE GENOMIC DNA]</scope>
    <source>
        <strain evidence="10">CBS 100304</strain>
        <tissue evidence="9">Vegetative mycelium</tissue>
    </source>
</reference>
<evidence type="ECO:0000313" key="10">
    <source>
        <dbReference type="Proteomes" id="UP000018144"/>
    </source>
</evidence>
<dbReference type="Pfam" id="PF12296">
    <property type="entry name" value="HsbA"/>
    <property type="match status" value="1"/>
</dbReference>
<proteinExistence type="inferred from homology"/>